<keyword evidence="2" id="KW-1185">Reference proteome</keyword>
<reference evidence="1 2" key="1">
    <citation type="submission" date="2018-07" db="EMBL/GenBank/DDBJ databases">
        <title>Genomic Encyclopedia of Type Strains, Phase IV (KMG-IV): sequencing the most valuable type-strain genomes for metagenomic binning, comparative biology and taxonomic classification.</title>
        <authorList>
            <person name="Goeker M."/>
        </authorList>
    </citation>
    <scope>NUCLEOTIDE SEQUENCE [LARGE SCALE GENOMIC DNA]</scope>
    <source>
        <strain evidence="1 2">DSM 44290</strain>
    </source>
</reference>
<dbReference type="EMBL" id="QQBC01000004">
    <property type="protein sequence ID" value="RDI66589.1"/>
    <property type="molecule type" value="Genomic_DNA"/>
</dbReference>
<gene>
    <name evidence="1" type="ORF">DFR76_104339</name>
</gene>
<dbReference type="InterPro" id="IPR025350">
    <property type="entry name" value="DUF4254"/>
</dbReference>
<comment type="caution">
    <text evidence="1">The sequence shown here is derived from an EMBL/GenBank/DDBJ whole genome shotgun (WGS) entry which is preliminary data.</text>
</comment>
<evidence type="ECO:0000313" key="1">
    <source>
        <dbReference type="EMBL" id="RDI66589.1"/>
    </source>
</evidence>
<dbReference type="AlphaFoldDB" id="A0A370I786"/>
<evidence type="ECO:0000313" key="2">
    <source>
        <dbReference type="Proteomes" id="UP000254869"/>
    </source>
</evidence>
<name>A0A370I786_9NOCA</name>
<accession>A0A370I786</accession>
<protein>
    <submittedName>
        <fullName evidence="1">Uncharacterized protein DUF4254</fullName>
    </submittedName>
</protein>
<dbReference type="Proteomes" id="UP000254869">
    <property type="component" value="Unassembled WGS sequence"/>
</dbReference>
<dbReference type="RefSeq" id="WP_245997748.1">
    <property type="nucleotide sequence ID" value="NZ_QQBC01000004.1"/>
</dbReference>
<dbReference type="Pfam" id="PF14063">
    <property type="entry name" value="DUF4254"/>
    <property type="match status" value="1"/>
</dbReference>
<sequence length="117" mass="12850">MLSAAYDLAELHERRLGANPECVREIDELRADLVNRIDRWVRETVSPAPGSARIHTETIGAIVDRLAQLTADAFAALAGTEEWGLGDAWERLAELAVGYEDLIDELTSGRRRLPGGP</sequence>
<proteinExistence type="predicted"/>
<organism evidence="1 2">
    <name type="scientific">Nocardia pseudobrasiliensis</name>
    <dbReference type="NCBI Taxonomy" id="45979"/>
    <lineage>
        <taxon>Bacteria</taxon>
        <taxon>Bacillati</taxon>
        <taxon>Actinomycetota</taxon>
        <taxon>Actinomycetes</taxon>
        <taxon>Mycobacteriales</taxon>
        <taxon>Nocardiaceae</taxon>
        <taxon>Nocardia</taxon>
    </lineage>
</organism>